<dbReference type="InterPro" id="IPR035979">
    <property type="entry name" value="RBD_domain_sf"/>
</dbReference>
<keyword evidence="5" id="KW-1185">Reference proteome</keyword>
<proteinExistence type="predicted"/>
<dbReference type="Gene3D" id="3.30.70.330">
    <property type="match status" value="1"/>
</dbReference>
<evidence type="ECO:0000313" key="5">
    <source>
        <dbReference type="Proteomes" id="UP000466442"/>
    </source>
</evidence>
<dbReference type="AlphaFoldDB" id="A0A8S9X3B8"/>
<evidence type="ECO:0000313" key="4">
    <source>
        <dbReference type="EMBL" id="KAF6203640.1"/>
    </source>
</evidence>
<dbReference type="OrthoDB" id="267048at2759"/>
<feature type="domain" description="RRM" evidence="3">
    <location>
        <begin position="64"/>
        <end position="106"/>
    </location>
</feature>
<dbReference type="PANTHER" id="PTHR21245">
    <property type="entry name" value="HETEROGENEOUS NUCLEAR RIBONUCLEOPROTEIN"/>
    <property type="match status" value="1"/>
</dbReference>
<protein>
    <recommendedName>
        <fullName evidence="3">RRM domain-containing protein</fullName>
    </recommendedName>
</protein>
<dbReference type="GO" id="GO:0003723">
    <property type="term" value="F:RNA binding"/>
    <property type="evidence" value="ECO:0007669"/>
    <property type="project" value="UniProtKB-UniRule"/>
</dbReference>
<evidence type="ECO:0000256" key="2">
    <source>
        <dbReference type="PROSITE-ProRule" id="PRU00176"/>
    </source>
</evidence>
<dbReference type="PROSITE" id="PS50102">
    <property type="entry name" value="RRM"/>
    <property type="match status" value="1"/>
</dbReference>
<reference evidence="4" key="1">
    <citation type="journal article" date="2021" name="Mol. Ecol. Resour.">
        <title>Apolygus lucorum genome provides insights into omnivorousness and mesophyll feeding.</title>
        <authorList>
            <person name="Liu Y."/>
            <person name="Liu H."/>
            <person name="Wang H."/>
            <person name="Huang T."/>
            <person name="Liu B."/>
            <person name="Yang B."/>
            <person name="Yin L."/>
            <person name="Li B."/>
            <person name="Zhang Y."/>
            <person name="Zhang S."/>
            <person name="Jiang F."/>
            <person name="Zhang X."/>
            <person name="Ren Y."/>
            <person name="Wang B."/>
            <person name="Wang S."/>
            <person name="Lu Y."/>
            <person name="Wu K."/>
            <person name="Fan W."/>
            <person name="Wang G."/>
        </authorList>
    </citation>
    <scope>NUCLEOTIDE SEQUENCE</scope>
    <source>
        <strain evidence="4">12Hb</strain>
    </source>
</reference>
<dbReference type="InterPro" id="IPR012677">
    <property type="entry name" value="Nucleotide-bd_a/b_plait_sf"/>
</dbReference>
<name>A0A8S9X3B8_APOLU</name>
<accession>A0A8S9X3B8</accession>
<evidence type="ECO:0000256" key="1">
    <source>
        <dbReference type="ARBA" id="ARBA00022884"/>
    </source>
</evidence>
<organism evidence="4 5">
    <name type="scientific">Apolygus lucorum</name>
    <name type="common">Small green plant bug</name>
    <name type="synonym">Lygocoris lucorum</name>
    <dbReference type="NCBI Taxonomy" id="248454"/>
    <lineage>
        <taxon>Eukaryota</taxon>
        <taxon>Metazoa</taxon>
        <taxon>Ecdysozoa</taxon>
        <taxon>Arthropoda</taxon>
        <taxon>Hexapoda</taxon>
        <taxon>Insecta</taxon>
        <taxon>Pterygota</taxon>
        <taxon>Neoptera</taxon>
        <taxon>Paraneoptera</taxon>
        <taxon>Hemiptera</taxon>
        <taxon>Heteroptera</taxon>
        <taxon>Panheteroptera</taxon>
        <taxon>Cimicomorpha</taxon>
        <taxon>Miridae</taxon>
        <taxon>Mirini</taxon>
        <taxon>Apolygus</taxon>
    </lineage>
</organism>
<evidence type="ECO:0000259" key="3">
    <source>
        <dbReference type="PROSITE" id="PS50102"/>
    </source>
</evidence>
<keyword evidence="1 2" id="KW-0694">RNA-binding</keyword>
<sequence>MLDCVVNSSFAAYKEGLWSLEDLKGADDMRITSNNIDLSSVCFSEGSSDVTDDVTESTTDPSGVKLFVGQIPRHLSEEHLRPMFEQFGEIVEFTILKDKFTGTHKGGPREMEQLGDEMAFYPIFASPRLDPPSP</sequence>
<comment type="caution">
    <text evidence="4">The sequence shown here is derived from an EMBL/GenBank/DDBJ whole genome shotgun (WGS) entry which is preliminary data.</text>
</comment>
<gene>
    <name evidence="4" type="ORF">GE061_001972</name>
</gene>
<dbReference type="SUPFAM" id="SSF54928">
    <property type="entry name" value="RNA-binding domain, RBD"/>
    <property type="match status" value="1"/>
</dbReference>
<dbReference type="Pfam" id="PF00076">
    <property type="entry name" value="RRM_1"/>
    <property type="match status" value="1"/>
</dbReference>
<dbReference type="InterPro" id="IPR000504">
    <property type="entry name" value="RRM_dom"/>
</dbReference>
<dbReference type="Proteomes" id="UP000466442">
    <property type="component" value="Unassembled WGS sequence"/>
</dbReference>
<dbReference type="EMBL" id="WIXP02000010">
    <property type="protein sequence ID" value="KAF6203640.1"/>
    <property type="molecule type" value="Genomic_DNA"/>
</dbReference>